<dbReference type="InterPro" id="IPR013320">
    <property type="entry name" value="ConA-like_dom_sf"/>
</dbReference>
<keyword evidence="3" id="KW-0862">Zinc</keyword>
<dbReference type="SMART" id="SM00449">
    <property type="entry name" value="SPRY"/>
    <property type="match status" value="1"/>
</dbReference>
<dbReference type="Pfam" id="PF13765">
    <property type="entry name" value="PRY"/>
    <property type="match status" value="1"/>
</dbReference>
<dbReference type="PANTHER" id="PTHR25465:SF5">
    <property type="entry name" value="E3 UBIQUITIN_ISG15 LIGASE TRIM25-RELATED"/>
    <property type="match status" value="1"/>
</dbReference>
<accession>A0AAV2JNU8</accession>
<dbReference type="GO" id="GO:0008270">
    <property type="term" value="F:zinc ion binding"/>
    <property type="evidence" value="ECO:0007669"/>
    <property type="project" value="UniProtKB-KW"/>
</dbReference>
<reference evidence="6 7" key="1">
    <citation type="submission" date="2024-04" db="EMBL/GenBank/DDBJ databases">
        <authorList>
            <person name="Waldvogel A.-M."/>
            <person name="Schoenle A."/>
        </authorList>
    </citation>
    <scope>NUCLEOTIDE SEQUENCE [LARGE SCALE GENOMIC DNA]</scope>
</reference>
<dbReference type="SMART" id="SM00589">
    <property type="entry name" value="PRY"/>
    <property type="match status" value="1"/>
</dbReference>
<evidence type="ECO:0000256" key="3">
    <source>
        <dbReference type="ARBA" id="ARBA00022833"/>
    </source>
</evidence>
<dbReference type="PRINTS" id="PR01407">
    <property type="entry name" value="BUTYPHLNCDUF"/>
</dbReference>
<keyword evidence="4" id="KW-0175">Coiled coil</keyword>
<keyword evidence="7" id="KW-1185">Reference proteome</keyword>
<dbReference type="EMBL" id="OZ035836">
    <property type="protein sequence ID" value="CAL1579376.1"/>
    <property type="molecule type" value="Genomic_DNA"/>
</dbReference>
<protein>
    <recommendedName>
        <fullName evidence="5">B30.2/SPRY domain-containing protein</fullName>
    </recommendedName>
</protein>
<feature type="domain" description="B30.2/SPRY" evidence="5">
    <location>
        <begin position="199"/>
        <end position="393"/>
    </location>
</feature>
<gene>
    <name evidence="6" type="ORF">KC01_LOCUS10435</name>
</gene>
<dbReference type="PROSITE" id="PS50188">
    <property type="entry name" value="B302_SPRY"/>
    <property type="match status" value="1"/>
</dbReference>
<feature type="coiled-coil region" evidence="4">
    <location>
        <begin position="65"/>
        <end position="103"/>
    </location>
</feature>
<dbReference type="PANTHER" id="PTHR25465">
    <property type="entry name" value="B-BOX DOMAIN CONTAINING"/>
    <property type="match status" value="1"/>
</dbReference>
<evidence type="ECO:0000256" key="2">
    <source>
        <dbReference type="ARBA" id="ARBA00022771"/>
    </source>
</evidence>
<keyword evidence="1" id="KW-0479">Metal-binding</keyword>
<dbReference type="InterPro" id="IPR003877">
    <property type="entry name" value="SPRY_dom"/>
</dbReference>
<dbReference type="InterPro" id="IPR003879">
    <property type="entry name" value="Butyrophylin_SPRY"/>
</dbReference>
<keyword evidence="2" id="KW-0863">Zinc-finger</keyword>
<dbReference type="InterPro" id="IPR006574">
    <property type="entry name" value="PRY"/>
</dbReference>
<name>A0AAV2JNU8_KNICA</name>
<dbReference type="InterPro" id="IPR051051">
    <property type="entry name" value="E3_ubiq-ligase_TRIM/RNF"/>
</dbReference>
<organism evidence="6 7">
    <name type="scientific">Knipowitschia caucasica</name>
    <name type="common">Caucasian dwarf goby</name>
    <name type="synonym">Pomatoschistus caucasicus</name>
    <dbReference type="NCBI Taxonomy" id="637954"/>
    <lineage>
        <taxon>Eukaryota</taxon>
        <taxon>Metazoa</taxon>
        <taxon>Chordata</taxon>
        <taxon>Craniata</taxon>
        <taxon>Vertebrata</taxon>
        <taxon>Euteleostomi</taxon>
        <taxon>Actinopterygii</taxon>
        <taxon>Neopterygii</taxon>
        <taxon>Teleostei</taxon>
        <taxon>Neoteleostei</taxon>
        <taxon>Acanthomorphata</taxon>
        <taxon>Gobiaria</taxon>
        <taxon>Gobiiformes</taxon>
        <taxon>Gobioidei</taxon>
        <taxon>Gobiidae</taxon>
        <taxon>Gobiinae</taxon>
        <taxon>Knipowitschia</taxon>
    </lineage>
</organism>
<dbReference type="Proteomes" id="UP001497482">
    <property type="component" value="Chromosome 14"/>
</dbReference>
<dbReference type="GO" id="GO:0005737">
    <property type="term" value="C:cytoplasm"/>
    <property type="evidence" value="ECO:0007669"/>
    <property type="project" value="UniProtKB-ARBA"/>
</dbReference>
<evidence type="ECO:0000256" key="1">
    <source>
        <dbReference type="ARBA" id="ARBA00022723"/>
    </source>
</evidence>
<evidence type="ECO:0000259" key="5">
    <source>
        <dbReference type="PROSITE" id="PS50188"/>
    </source>
</evidence>
<dbReference type="InterPro" id="IPR058030">
    <property type="entry name" value="TRIM8/14/16/25/29/45/65_CC"/>
</dbReference>
<proteinExistence type="predicted"/>
<dbReference type="InterPro" id="IPR043136">
    <property type="entry name" value="B30.2/SPRY_sf"/>
</dbReference>
<dbReference type="Gene3D" id="2.60.120.920">
    <property type="match status" value="1"/>
</dbReference>
<dbReference type="SUPFAM" id="SSF49899">
    <property type="entry name" value="Concanavalin A-like lectins/glucanases"/>
    <property type="match status" value="1"/>
</dbReference>
<sequence length="407" mass="45933">MAATKRLEESFQKTHERLEDRQKQVDLLQNKAAAVSSSADRALDKTDTVFKLISGLLEKTKAEAKQRIRSQQEVEEHRLKELQDKVQEEVKALKTKYDYLEKLSQSPSGSIPTFPFLSEAEEAPGVSTGEETPPRFLNVVRNAVAVFKNELEVASGMNARNGAEDQEEDAWTMCSACSFVRTYVQVVQEQMQAMTNDSWLNPQSAGTYREELLSYSRSVTLDPNTAHSRLSVSVDLNMVRFLMPQQQARHPDRFTHYTQVLTKEVLTGRCYVEIEVISKECFTVAVVNKDISRKGASDECSLGRNANSWAVDCSKDDYIFRHKQTSQFITARRSDTVGIYVDVEVGFLAFYSVGPEVSLIHSVYTRFTQPLLAGIWLKGTADYAKICSSRDTPETVYRSPLGKALYK</sequence>
<evidence type="ECO:0000313" key="6">
    <source>
        <dbReference type="EMBL" id="CAL1579376.1"/>
    </source>
</evidence>
<dbReference type="AlphaFoldDB" id="A0AAV2JNU8"/>
<evidence type="ECO:0000256" key="4">
    <source>
        <dbReference type="SAM" id="Coils"/>
    </source>
</evidence>
<evidence type="ECO:0000313" key="7">
    <source>
        <dbReference type="Proteomes" id="UP001497482"/>
    </source>
</evidence>
<dbReference type="InterPro" id="IPR001870">
    <property type="entry name" value="B30.2/SPRY"/>
</dbReference>
<dbReference type="Pfam" id="PF00622">
    <property type="entry name" value="SPRY"/>
    <property type="match status" value="1"/>
</dbReference>
<dbReference type="Pfam" id="PF25600">
    <property type="entry name" value="TRIM_CC"/>
    <property type="match status" value="1"/>
</dbReference>